<sequence length="109" mass="12545">MLIDEAPEKFNNWNGNSWGTNTLKASRIFGPILTQRFIGSWNGIPLYIEVWPLLNSTLTGTEYFIEASFKTKSRNTASAEKEKLAEFLESKGWFLAHESLKTQLIIQRY</sequence>
<proteinExistence type="predicted"/>
<organism evidence="1 2">
    <name type="scientific">Penicillium cosmopolitanum</name>
    <dbReference type="NCBI Taxonomy" id="1131564"/>
    <lineage>
        <taxon>Eukaryota</taxon>
        <taxon>Fungi</taxon>
        <taxon>Dikarya</taxon>
        <taxon>Ascomycota</taxon>
        <taxon>Pezizomycotina</taxon>
        <taxon>Eurotiomycetes</taxon>
        <taxon>Eurotiomycetidae</taxon>
        <taxon>Eurotiales</taxon>
        <taxon>Aspergillaceae</taxon>
        <taxon>Penicillium</taxon>
    </lineage>
</organism>
<name>A0A9W9VYW6_9EURO</name>
<comment type="caution">
    <text evidence="1">The sequence shown here is derived from an EMBL/GenBank/DDBJ whole genome shotgun (WGS) entry which is preliminary data.</text>
</comment>
<protein>
    <submittedName>
        <fullName evidence="1">Uncharacterized protein</fullName>
    </submittedName>
</protein>
<dbReference type="EMBL" id="JAPZBU010000008">
    <property type="protein sequence ID" value="KAJ5391889.1"/>
    <property type="molecule type" value="Genomic_DNA"/>
</dbReference>
<gene>
    <name evidence="1" type="ORF">N7509_007379</name>
</gene>
<evidence type="ECO:0000313" key="1">
    <source>
        <dbReference type="EMBL" id="KAJ5391889.1"/>
    </source>
</evidence>
<reference evidence="1" key="1">
    <citation type="submission" date="2022-12" db="EMBL/GenBank/DDBJ databases">
        <authorList>
            <person name="Petersen C."/>
        </authorList>
    </citation>
    <scope>NUCLEOTIDE SEQUENCE</scope>
    <source>
        <strain evidence="1">IBT 29677</strain>
    </source>
</reference>
<reference evidence="1" key="2">
    <citation type="journal article" date="2023" name="IMA Fungus">
        <title>Comparative genomic study of the Penicillium genus elucidates a diverse pangenome and 15 lateral gene transfer events.</title>
        <authorList>
            <person name="Petersen C."/>
            <person name="Sorensen T."/>
            <person name="Nielsen M.R."/>
            <person name="Sondergaard T.E."/>
            <person name="Sorensen J.L."/>
            <person name="Fitzpatrick D.A."/>
            <person name="Frisvad J.C."/>
            <person name="Nielsen K.L."/>
        </authorList>
    </citation>
    <scope>NUCLEOTIDE SEQUENCE</scope>
    <source>
        <strain evidence="1">IBT 29677</strain>
    </source>
</reference>
<dbReference type="AlphaFoldDB" id="A0A9W9VYW6"/>
<dbReference type="RefSeq" id="XP_056487567.1">
    <property type="nucleotide sequence ID" value="XM_056632016.1"/>
</dbReference>
<keyword evidence="2" id="KW-1185">Reference proteome</keyword>
<dbReference type="GeneID" id="81370996"/>
<dbReference type="Proteomes" id="UP001147747">
    <property type="component" value="Unassembled WGS sequence"/>
</dbReference>
<evidence type="ECO:0000313" key="2">
    <source>
        <dbReference type="Proteomes" id="UP001147747"/>
    </source>
</evidence>
<accession>A0A9W9VYW6</accession>
<dbReference type="OrthoDB" id="4573177at2759"/>